<organism evidence="1 2">
    <name type="scientific">Cylicostephanus goldi</name>
    <name type="common">Nematode worm</name>
    <dbReference type="NCBI Taxonomy" id="71465"/>
    <lineage>
        <taxon>Eukaryota</taxon>
        <taxon>Metazoa</taxon>
        <taxon>Ecdysozoa</taxon>
        <taxon>Nematoda</taxon>
        <taxon>Chromadorea</taxon>
        <taxon>Rhabditida</taxon>
        <taxon>Rhabditina</taxon>
        <taxon>Rhabditomorpha</taxon>
        <taxon>Strongyloidea</taxon>
        <taxon>Strongylidae</taxon>
        <taxon>Cylicostephanus</taxon>
    </lineage>
</organism>
<dbReference type="AlphaFoldDB" id="A0A3P6RQJ0"/>
<dbReference type="OrthoDB" id="5787372at2759"/>
<keyword evidence="2" id="KW-1185">Reference proteome</keyword>
<proteinExistence type="predicted"/>
<accession>A0A3P6RQJ0</accession>
<dbReference type="EMBL" id="UYRV01009944">
    <property type="protein sequence ID" value="VDK57020.1"/>
    <property type="molecule type" value="Genomic_DNA"/>
</dbReference>
<protein>
    <submittedName>
        <fullName evidence="1">Uncharacterized protein</fullName>
    </submittedName>
</protein>
<dbReference type="PANTHER" id="PTHR31389">
    <property type="entry name" value="LD39211P"/>
    <property type="match status" value="1"/>
</dbReference>
<evidence type="ECO:0000313" key="2">
    <source>
        <dbReference type="Proteomes" id="UP000271889"/>
    </source>
</evidence>
<reference evidence="1 2" key="1">
    <citation type="submission" date="2018-11" db="EMBL/GenBank/DDBJ databases">
        <authorList>
            <consortium name="Pathogen Informatics"/>
        </authorList>
    </citation>
    <scope>NUCLEOTIDE SEQUENCE [LARGE SCALE GENOMIC DNA]</scope>
</reference>
<dbReference type="Proteomes" id="UP000271889">
    <property type="component" value="Unassembled WGS sequence"/>
</dbReference>
<name>A0A3P6RQJ0_CYLGO</name>
<dbReference type="PANTHER" id="PTHR31389:SF4">
    <property type="entry name" value="LD39211P"/>
    <property type="match status" value="1"/>
</dbReference>
<evidence type="ECO:0000313" key="1">
    <source>
        <dbReference type="EMBL" id="VDK57020.1"/>
    </source>
</evidence>
<sequence>MFIVGTADTIEFLKWFVLCSLEKHCIAPPGAKSSCEFGIDRYNEYAKCHRFDQSIVNLLLANAYECNASNYKSYSLGNGARLLREGDLILKKVKLECSHRW</sequence>
<gene>
    <name evidence="1" type="ORF">CGOC_LOCUS3838</name>
</gene>